<dbReference type="Pfam" id="PF03473">
    <property type="entry name" value="MOSC"/>
    <property type="match status" value="1"/>
</dbReference>
<accession>A0A6C1BB58</accession>
<dbReference type="Proteomes" id="UP000501991">
    <property type="component" value="Chromosome"/>
</dbReference>
<evidence type="ECO:0000259" key="1">
    <source>
        <dbReference type="PROSITE" id="PS51340"/>
    </source>
</evidence>
<dbReference type="PROSITE" id="PS51340">
    <property type="entry name" value="MOSC"/>
    <property type="match status" value="1"/>
</dbReference>
<dbReference type="GO" id="GO:0030170">
    <property type="term" value="F:pyridoxal phosphate binding"/>
    <property type="evidence" value="ECO:0007669"/>
    <property type="project" value="InterPro"/>
</dbReference>
<keyword evidence="3" id="KW-1185">Reference proteome</keyword>
<dbReference type="EMBL" id="CP048836">
    <property type="protein sequence ID" value="QID19640.1"/>
    <property type="molecule type" value="Genomic_DNA"/>
</dbReference>
<gene>
    <name evidence="2" type="ORF">G3580_19665</name>
</gene>
<protein>
    <submittedName>
        <fullName evidence="2">MOSC domain-containing protein</fullName>
    </submittedName>
</protein>
<dbReference type="GO" id="GO:0003824">
    <property type="term" value="F:catalytic activity"/>
    <property type="evidence" value="ECO:0007669"/>
    <property type="project" value="InterPro"/>
</dbReference>
<evidence type="ECO:0000313" key="2">
    <source>
        <dbReference type="EMBL" id="QID19640.1"/>
    </source>
</evidence>
<dbReference type="GO" id="GO:0030151">
    <property type="term" value="F:molybdenum ion binding"/>
    <property type="evidence" value="ECO:0007669"/>
    <property type="project" value="InterPro"/>
</dbReference>
<dbReference type="PANTHER" id="PTHR30212">
    <property type="entry name" value="PROTEIN YIIM"/>
    <property type="match status" value="1"/>
</dbReference>
<dbReference type="KEGG" id="azq:G3580_19665"/>
<dbReference type="InterPro" id="IPR052353">
    <property type="entry name" value="Benzoxazolinone_Detox_Enz"/>
</dbReference>
<proteinExistence type="predicted"/>
<dbReference type="SUPFAM" id="SSF50800">
    <property type="entry name" value="PK beta-barrel domain-like"/>
    <property type="match status" value="1"/>
</dbReference>
<dbReference type="Gene3D" id="2.40.33.20">
    <property type="entry name" value="PK beta-barrel domain-like"/>
    <property type="match status" value="1"/>
</dbReference>
<dbReference type="RefSeq" id="WP_173768448.1">
    <property type="nucleotide sequence ID" value="NZ_CP048836.1"/>
</dbReference>
<feature type="domain" description="MOSC" evidence="1">
    <location>
        <begin position="31"/>
        <end position="168"/>
    </location>
</feature>
<dbReference type="InterPro" id="IPR011037">
    <property type="entry name" value="Pyrv_Knase-like_insert_dom_sf"/>
</dbReference>
<evidence type="ECO:0000313" key="3">
    <source>
        <dbReference type="Proteomes" id="UP000501991"/>
    </source>
</evidence>
<organism evidence="2 3">
    <name type="scientific">Nitrogeniibacter mangrovi</name>
    <dbReference type="NCBI Taxonomy" id="2016596"/>
    <lineage>
        <taxon>Bacteria</taxon>
        <taxon>Pseudomonadati</taxon>
        <taxon>Pseudomonadota</taxon>
        <taxon>Betaproteobacteria</taxon>
        <taxon>Rhodocyclales</taxon>
        <taxon>Zoogloeaceae</taxon>
        <taxon>Nitrogeniibacter</taxon>
    </lineage>
</organism>
<dbReference type="AlphaFoldDB" id="A0A6C1BB58"/>
<name>A0A6C1BB58_9RHOO</name>
<dbReference type="InterPro" id="IPR005302">
    <property type="entry name" value="MoCF_Sase_C"/>
</dbReference>
<reference evidence="2 3" key="1">
    <citation type="submission" date="2020-02" db="EMBL/GenBank/DDBJ databases">
        <title>Nitrogenibacter mangrovi gen. nov., sp. nov. isolated from mangrove sediment, a denitrifying betaproteobacterium.</title>
        <authorList>
            <person name="Liao H."/>
            <person name="Tian Y."/>
        </authorList>
    </citation>
    <scope>NUCLEOTIDE SEQUENCE [LARGE SCALE GENOMIC DNA]</scope>
    <source>
        <strain evidence="2 3">M9-3-2</strain>
    </source>
</reference>
<dbReference type="PANTHER" id="PTHR30212:SF2">
    <property type="entry name" value="PROTEIN YIIM"/>
    <property type="match status" value="1"/>
</dbReference>
<sequence length="223" mass="24207">MTQDTWQPVGVFVGGLRPLPPEGQMTGMYKARQGGPVRCGVEGIEGDRQGDRRVHGGPDKAVHLYPADHYARLAELMPDCPVALGAGVLGENLSVAGIDEARVCIGDVFALGEVRLQVSQLRRPCWKISHRLGVDAASRLVADHGLNGWYFRVVDGGLIPPEGTLTLVDRPAPAMTLARLWAVEQAHRPAIDEVRALAATPGLAAQWAQRLRQRADWLERHPG</sequence>